<evidence type="ECO:0000256" key="2">
    <source>
        <dbReference type="ARBA" id="ARBA00022679"/>
    </source>
</evidence>
<protein>
    <recommendedName>
        <fullName evidence="4">16S rRNA (Guanine(966)-N(2))-methyltransferase RsmD</fullName>
    </recommendedName>
</protein>
<evidence type="ECO:0000256" key="1">
    <source>
        <dbReference type="ARBA" id="ARBA00022603"/>
    </source>
</evidence>
<dbReference type="GO" id="GO:0031167">
    <property type="term" value="P:rRNA methylation"/>
    <property type="evidence" value="ECO:0007669"/>
    <property type="project" value="InterPro"/>
</dbReference>
<dbReference type="InterPro" id="IPR004398">
    <property type="entry name" value="RNA_MeTrfase_RsmD"/>
</dbReference>
<dbReference type="AlphaFoldDB" id="A0A382LUH9"/>
<dbReference type="InterPro" id="IPR029063">
    <property type="entry name" value="SAM-dependent_MTases_sf"/>
</dbReference>
<dbReference type="Pfam" id="PF03602">
    <property type="entry name" value="Cons_hypoth95"/>
    <property type="match status" value="1"/>
</dbReference>
<dbReference type="PANTHER" id="PTHR43542:SF1">
    <property type="entry name" value="METHYLTRANSFERASE"/>
    <property type="match status" value="1"/>
</dbReference>
<organism evidence="3">
    <name type="scientific">marine metagenome</name>
    <dbReference type="NCBI Taxonomy" id="408172"/>
    <lineage>
        <taxon>unclassified sequences</taxon>
        <taxon>metagenomes</taxon>
        <taxon>ecological metagenomes</taxon>
    </lineage>
</organism>
<dbReference type="GO" id="GO:0003676">
    <property type="term" value="F:nucleic acid binding"/>
    <property type="evidence" value="ECO:0007669"/>
    <property type="project" value="InterPro"/>
</dbReference>
<dbReference type="SUPFAM" id="SSF53335">
    <property type="entry name" value="S-adenosyl-L-methionine-dependent methyltransferases"/>
    <property type="match status" value="1"/>
</dbReference>
<dbReference type="PIRSF" id="PIRSF004553">
    <property type="entry name" value="CHP00095"/>
    <property type="match status" value="1"/>
</dbReference>
<evidence type="ECO:0008006" key="4">
    <source>
        <dbReference type="Google" id="ProtNLM"/>
    </source>
</evidence>
<dbReference type="GO" id="GO:0008168">
    <property type="term" value="F:methyltransferase activity"/>
    <property type="evidence" value="ECO:0007669"/>
    <property type="project" value="UniProtKB-KW"/>
</dbReference>
<evidence type="ECO:0000313" key="3">
    <source>
        <dbReference type="EMBL" id="SVC40379.1"/>
    </source>
</evidence>
<accession>A0A382LUH9</accession>
<keyword evidence="1" id="KW-0489">Methyltransferase</keyword>
<sequence>MQEKIVGANVLDIYAGTGCLSLESLSRGARQATLVEKDETALILIKKNFFDTQLLSQYTLIKGSSPAALDSLKGPYDLIFADPPYKKTISNEEAIIISELLSFDGIFVYEHRSSYNPAEHLGSMKVVERRKYGESTVSYFELMENL</sequence>
<dbReference type="EMBL" id="UINC01089352">
    <property type="protein sequence ID" value="SVC40379.1"/>
    <property type="molecule type" value="Genomic_DNA"/>
</dbReference>
<proteinExistence type="predicted"/>
<keyword evidence="2" id="KW-0808">Transferase</keyword>
<dbReference type="Gene3D" id="3.40.50.150">
    <property type="entry name" value="Vaccinia Virus protein VP39"/>
    <property type="match status" value="1"/>
</dbReference>
<dbReference type="PROSITE" id="PS00092">
    <property type="entry name" value="N6_MTASE"/>
    <property type="match status" value="1"/>
</dbReference>
<reference evidence="3" key="1">
    <citation type="submission" date="2018-05" db="EMBL/GenBank/DDBJ databases">
        <authorList>
            <person name="Lanie J.A."/>
            <person name="Ng W.-L."/>
            <person name="Kazmierczak K.M."/>
            <person name="Andrzejewski T.M."/>
            <person name="Davidsen T.M."/>
            <person name="Wayne K.J."/>
            <person name="Tettelin H."/>
            <person name="Glass J.I."/>
            <person name="Rusch D."/>
            <person name="Podicherti R."/>
            <person name="Tsui H.-C.T."/>
            <person name="Winkler M.E."/>
        </authorList>
    </citation>
    <scope>NUCLEOTIDE SEQUENCE</scope>
</reference>
<dbReference type="InterPro" id="IPR002052">
    <property type="entry name" value="DNA_methylase_N6_adenine_CS"/>
</dbReference>
<dbReference type="CDD" id="cd02440">
    <property type="entry name" value="AdoMet_MTases"/>
    <property type="match status" value="1"/>
</dbReference>
<gene>
    <name evidence="3" type="ORF">METZ01_LOCUS293233</name>
</gene>
<dbReference type="PANTHER" id="PTHR43542">
    <property type="entry name" value="METHYLTRANSFERASE"/>
    <property type="match status" value="1"/>
</dbReference>
<name>A0A382LUH9_9ZZZZ</name>